<evidence type="ECO:0000313" key="2">
    <source>
        <dbReference type="Proteomes" id="UP000248044"/>
    </source>
</evidence>
<accession>A0A2U9IDW6</accession>
<dbReference type="InterPro" id="IPR052209">
    <property type="entry name" value="CbiZ"/>
</dbReference>
<dbReference type="EMBL" id="CP029289">
    <property type="protein sequence ID" value="AWR94166.1"/>
    <property type="molecule type" value="Genomic_DNA"/>
</dbReference>
<proteinExistence type="predicted"/>
<reference evidence="1 2" key="1">
    <citation type="submission" date="2018-05" db="EMBL/GenBank/DDBJ databases">
        <title>Complete Genome Sequences of Extremely Thermoacidophilic, Metal-Mobilizing Type-Strain Members of the Archaeal Family Sulfolobaceae: Acidianus brierleyi DSM-1651T, Acidianus sulfidivorans DSM-18786T, Metallosphaera hakonensis DSM-7519T, and Metallosphaera prunae DSM-10039T.</title>
        <authorList>
            <person name="Counts J.A."/>
            <person name="Kelly R.M."/>
        </authorList>
    </citation>
    <scope>NUCLEOTIDE SEQUENCE [LARGE SCALE GENOMIC DNA]</scope>
    <source>
        <strain evidence="1 2">DSM 1651</strain>
    </source>
</reference>
<dbReference type="Proteomes" id="UP000248044">
    <property type="component" value="Chromosome"/>
</dbReference>
<organism evidence="1 2">
    <name type="scientific">Acidianus brierleyi</name>
    <dbReference type="NCBI Taxonomy" id="41673"/>
    <lineage>
        <taxon>Archaea</taxon>
        <taxon>Thermoproteota</taxon>
        <taxon>Thermoprotei</taxon>
        <taxon>Sulfolobales</taxon>
        <taxon>Sulfolobaceae</taxon>
        <taxon>Acidianus</taxon>
    </lineage>
</organism>
<gene>
    <name evidence="1" type="ORF">DFR85_05730</name>
</gene>
<dbReference type="RefSeq" id="WP_110270047.1">
    <property type="nucleotide sequence ID" value="NZ_CP029289.2"/>
</dbReference>
<dbReference type="OrthoDB" id="39225at2157"/>
<dbReference type="InterPro" id="IPR002808">
    <property type="entry name" value="AdoCbi_amidolase"/>
</dbReference>
<sequence>MHVLYDLNGNYFSLTSALFPEGISYVNKVMIIFVDHNYCSDNPWKDAYEYCSKFIDCKNTVIFMTAAKNYIFKKTDYGKIIISAGIGESAENAGKTINIGVFLDEGVNINGLIDLIRTVTEAKSGALMDLSMKITGTVSDAVAVGAKVGNISFLGPGTPLGKKIALEIRETLKFLLRKD</sequence>
<dbReference type="Pfam" id="PF01955">
    <property type="entry name" value="CbiZ"/>
    <property type="match status" value="1"/>
</dbReference>
<dbReference type="PANTHER" id="PTHR35336">
    <property type="entry name" value="ADENOSYLCOBINAMIDE AMIDOHYDROLASE"/>
    <property type="match status" value="1"/>
</dbReference>
<evidence type="ECO:0000313" key="1">
    <source>
        <dbReference type="EMBL" id="AWR94166.1"/>
    </source>
</evidence>
<dbReference type="KEGG" id="abri:DFR85_05730"/>
<name>A0A2U9IDW6_9CREN</name>
<protein>
    <submittedName>
        <fullName evidence="1">CoF synthetase</fullName>
    </submittedName>
</protein>
<keyword evidence="2" id="KW-1185">Reference proteome</keyword>
<dbReference type="AlphaFoldDB" id="A0A2U9IDW6"/>
<dbReference type="PANTHER" id="PTHR35336:SF5">
    <property type="entry name" value="ADENOSYLCOBINAMIDE AMIDOHYDROLASE"/>
    <property type="match status" value="1"/>
</dbReference>
<dbReference type="GeneID" id="36831636"/>